<dbReference type="AlphaFoldDB" id="A0A420WT69"/>
<dbReference type="Gene3D" id="1.20.1260.100">
    <property type="entry name" value="TspO/MBR protein"/>
    <property type="match status" value="1"/>
</dbReference>
<dbReference type="GO" id="GO:0033013">
    <property type="term" value="P:tetrapyrrole metabolic process"/>
    <property type="evidence" value="ECO:0007669"/>
    <property type="project" value="UniProtKB-ARBA"/>
</dbReference>
<evidence type="ECO:0000256" key="2">
    <source>
        <dbReference type="ARBA" id="ARBA00007524"/>
    </source>
</evidence>
<dbReference type="RefSeq" id="WP_121174122.1">
    <property type="nucleotide sequence ID" value="NZ_RBIN01000012.1"/>
</dbReference>
<sequence>MRAHSKSKQLVGLLGWLGISYLAAAIGAIASINAADFYERLAQPAWAPPAAVFGPVWMTLYGLMGIAAWLVWQERRRSRALRLFLIQLALNALWSWLYFVWHLGAMSFIGVLVLWGLILWTLIAFWRRRALAGVLLVPYLLWVSLASALTLATWQLNPQVLG</sequence>
<comment type="subcellular location">
    <subcellularLocation>
        <location evidence="1">Membrane</location>
        <topology evidence="1">Multi-pass membrane protein</topology>
    </subcellularLocation>
</comment>
<evidence type="ECO:0000313" key="8">
    <source>
        <dbReference type="Proteomes" id="UP000281975"/>
    </source>
</evidence>
<dbReference type="Pfam" id="PF03073">
    <property type="entry name" value="TspO_MBR"/>
    <property type="match status" value="1"/>
</dbReference>
<dbReference type="InterPro" id="IPR038330">
    <property type="entry name" value="TspO/MBR-related_sf"/>
</dbReference>
<accession>A0A420WT69</accession>
<keyword evidence="5 6" id="KW-0472">Membrane</keyword>
<evidence type="ECO:0000256" key="3">
    <source>
        <dbReference type="ARBA" id="ARBA00022692"/>
    </source>
</evidence>
<feature type="transmembrane region" description="Helical" evidence="6">
    <location>
        <begin position="83"/>
        <end position="101"/>
    </location>
</feature>
<keyword evidence="4 6" id="KW-1133">Transmembrane helix</keyword>
<organism evidence="7 8">
    <name type="scientific">Kushneria sinocarnis</name>
    <dbReference type="NCBI Taxonomy" id="595502"/>
    <lineage>
        <taxon>Bacteria</taxon>
        <taxon>Pseudomonadati</taxon>
        <taxon>Pseudomonadota</taxon>
        <taxon>Gammaproteobacteria</taxon>
        <taxon>Oceanospirillales</taxon>
        <taxon>Halomonadaceae</taxon>
        <taxon>Kushneria</taxon>
    </lineage>
</organism>
<evidence type="ECO:0000256" key="5">
    <source>
        <dbReference type="ARBA" id="ARBA00023136"/>
    </source>
</evidence>
<protein>
    <submittedName>
        <fullName evidence="7">TspO/MBR related protein</fullName>
    </submittedName>
</protein>
<evidence type="ECO:0000256" key="6">
    <source>
        <dbReference type="SAM" id="Phobius"/>
    </source>
</evidence>
<gene>
    <name evidence="7" type="ORF">C7446_3250</name>
</gene>
<dbReference type="FunFam" id="1.20.1260.100:FF:000001">
    <property type="entry name" value="translocator protein 2"/>
    <property type="match status" value="1"/>
</dbReference>
<evidence type="ECO:0000256" key="4">
    <source>
        <dbReference type="ARBA" id="ARBA00022989"/>
    </source>
</evidence>
<comment type="caution">
    <text evidence="7">The sequence shown here is derived from an EMBL/GenBank/DDBJ whole genome shotgun (WGS) entry which is preliminary data.</text>
</comment>
<feature type="transmembrane region" description="Helical" evidence="6">
    <location>
        <begin position="107"/>
        <end position="126"/>
    </location>
</feature>
<dbReference type="EMBL" id="RBIN01000012">
    <property type="protein sequence ID" value="RKQ95735.1"/>
    <property type="molecule type" value="Genomic_DNA"/>
</dbReference>
<dbReference type="OrthoDB" id="9795496at2"/>
<proteinExistence type="inferred from homology"/>
<evidence type="ECO:0000313" key="7">
    <source>
        <dbReference type="EMBL" id="RKQ95735.1"/>
    </source>
</evidence>
<feature type="transmembrane region" description="Helical" evidence="6">
    <location>
        <begin position="133"/>
        <end position="156"/>
    </location>
</feature>
<dbReference type="PANTHER" id="PTHR10057">
    <property type="entry name" value="PERIPHERAL-TYPE BENZODIAZEPINE RECEPTOR"/>
    <property type="match status" value="1"/>
</dbReference>
<dbReference type="PANTHER" id="PTHR10057:SF0">
    <property type="entry name" value="TRANSLOCATOR PROTEIN"/>
    <property type="match status" value="1"/>
</dbReference>
<dbReference type="PIRSF" id="PIRSF005859">
    <property type="entry name" value="PBR"/>
    <property type="match status" value="1"/>
</dbReference>
<comment type="similarity">
    <text evidence="2">Belongs to the TspO/BZRP family.</text>
</comment>
<reference evidence="7 8" key="1">
    <citation type="submission" date="2018-10" db="EMBL/GenBank/DDBJ databases">
        <title>Genomic Encyclopedia of Type Strains, Phase IV (KMG-IV): sequencing the most valuable type-strain genomes for metagenomic binning, comparative biology and taxonomic classification.</title>
        <authorList>
            <person name="Goeker M."/>
        </authorList>
    </citation>
    <scope>NUCLEOTIDE SEQUENCE [LARGE SCALE GENOMIC DNA]</scope>
    <source>
        <strain evidence="7 8">DSM 23229</strain>
    </source>
</reference>
<dbReference type="GO" id="GO:0016020">
    <property type="term" value="C:membrane"/>
    <property type="evidence" value="ECO:0007669"/>
    <property type="project" value="UniProtKB-SubCell"/>
</dbReference>
<dbReference type="InterPro" id="IPR004307">
    <property type="entry name" value="TspO_MBR"/>
</dbReference>
<dbReference type="CDD" id="cd15904">
    <property type="entry name" value="TSPO_MBR"/>
    <property type="match status" value="1"/>
</dbReference>
<name>A0A420WT69_9GAMM</name>
<evidence type="ECO:0000256" key="1">
    <source>
        <dbReference type="ARBA" id="ARBA00004141"/>
    </source>
</evidence>
<keyword evidence="8" id="KW-1185">Reference proteome</keyword>
<dbReference type="Proteomes" id="UP000281975">
    <property type="component" value="Unassembled WGS sequence"/>
</dbReference>
<feature type="transmembrane region" description="Helical" evidence="6">
    <location>
        <begin position="50"/>
        <end position="71"/>
    </location>
</feature>
<keyword evidence="3 6" id="KW-0812">Transmembrane</keyword>